<dbReference type="Proteomes" id="UP001163321">
    <property type="component" value="Chromosome 1"/>
</dbReference>
<accession>A0ACC0WSX0</accession>
<protein>
    <submittedName>
        <fullName evidence="1">Uncharacterized protein</fullName>
    </submittedName>
</protein>
<evidence type="ECO:0000313" key="2">
    <source>
        <dbReference type="Proteomes" id="UP001163321"/>
    </source>
</evidence>
<proteinExistence type="predicted"/>
<gene>
    <name evidence="1" type="ORF">PsorP6_001601</name>
</gene>
<name>A0ACC0WSX0_9STRA</name>
<dbReference type="EMBL" id="CM047580">
    <property type="protein sequence ID" value="KAI9921862.1"/>
    <property type="molecule type" value="Genomic_DNA"/>
</dbReference>
<sequence length="977" mass="109995">MAALTRRLAACTDSTAVATKLCDSLSDLAATPERPSALVDVVVFLTASEERWVVATQTLTSYLRQETLEQDVQLELSGALLEWATQDSAHLNPKILHALVQCFQLATTCLSATGNVSRWRKWGNQVLTLVHRNAALINEHESFETEKDGIEGDYQVCILRIAALLLQGRNHVEKDDDMTRDLKTVTFIWKVVYSRNLAKLATAFGPILKRKNEETDKATMNFSIEALMAAIVDSVEWSVGRLLRLLDGKTIGVPDPDRIQFLKLYWRAFQRLIVAFATSLECEVENWVVAVVNVTATFIYGSRHRFIPETSKTGRELRFILDQTLDVMEKLVTTVDDANHCQTKTRICTLLWHPTADMVRAVRERQPSQMVQSTDMKSSIQWSHLLVLTAFMVLGKSCKMSSIPENDAMNDSDRAAAITRLFARYRECASADSVSRSVEVSKLFMDLMLEILVDIVSMIELHLTLLKHTLHPDWMQRTLCWEIWRELLCVCWNETMACETLHMLIDLAQRDSTDLNEAYVLAHGVDAEILELIAFVFPDLPEYVQKWCMDQVTLVIEFISTHGPGHKFDLRVASQLNLLEKLVGIHFLTSCSGSWKHEWVARYLPICFECCGTVLDLLASKGKASREKSDHVLGMIRVLDTCLLVLRGVFDDSNPEQDENAELSVILVRMATEALSVLARSKQMTSFQGVGRTSQSIKLEKAGTRSFERALDTALYLLSKLGPVLKENKKNQCVQVIQDLCAIVSKAHSLEEIDTESETVILAARFVEVTLFDMQVAENDVDLVWSMMLDLFQMLVQASRICSYRKIQASLLLSVSLDALYSVLAHSNIPPKFSARLGSVCEAEEMQTLKQRVFMRKWTLDEVAKAVETAQSRTLQALKRSEHGSDQIFRDRFPDETLAFEAHSDRRSPSGKRQTGDDCDCVSPKRPKLDHFIALCQEIESSLSSIDDKTVATILSGKEVEDATAILRNLLAKILAS</sequence>
<evidence type="ECO:0000313" key="1">
    <source>
        <dbReference type="EMBL" id="KAI9921862.1"/>
    </source>
</evidence>
<keyword evidence="2" id="KW-1185">Reference proteome</keyword>
<comment type="caution">
    <text evidence="1">The sequence shown here is derived from an EMBL/GenBank/DDBJ whole genome shotgun (WGS) entry which is preliminary data.</text>
</comment>
<organism evidence="1 2">
    <name type="scientific">Peronosclerospora sorghi</name>
    <dbReference type="NCBI Taxonomy" id="230839"/>
    <lineage>
        <taxon>Eukaryota</taxon>
        <taxon>Sar</taxon>
        <taxon>Stramenopiles</taxon>
        <taxon>Oomycota</taxon>
        <taxon>Peronosporomycetes</taxon>
        <taxon>Peronosporales</taxon>
        <taxon>Peronosporaceae</taxon>
        <taxon>Peronosclerospora</taxon>
    </lineage>
</organism>
<reference evidence="1 2" key="1">
    <citation type="journal article" date="2022" name="bioRxiv">
        <title>The genome of the oomycete Peronosclerospora sorghi, a cosmopolitan pathogen of maize and sorghum, is inflated with dispersed pseudogenes.</title>
        <authorList>
            <person name="Fletcher K."/>
            <person name="Martin F."/>
            <person name="Isakeit T."/>
            <person name="Cavanaugh K."/>
            <person name="Magill C."/>
            <person name="Michelmore R."/>
        </authorList>
    </citation>
    <scope>NUCLEOTIDE SEQUENCE [LARGE SCALE GENOMIC DNA]</scope>
    <source>
        <strain evidence="1">P6</strain>
    </source>
</reference>